<sequence length="186" mass="17881">MRQLSAPRRLAVAMVTSLAVAASAGCMSVSDDQGGKPAPGKSSDRPGAVAEPDGGEGVSGGRHADGGRNGSGTAGDKGDGPEASPSAPGTAAPSAQPPSGGQQPRPPTGPDPTRGGSSPSAQPSQPQPPVEPSEPPPVDPPTLPPSEPTDAPSASSAPEVHAGAMRLADGQGTLGVPSASPQMGPM</sequence>
<accession>A0ACC6PWZ9</accession>
<reference evidence="1" key="1">
    <citation type="submission" date="2024-03" db="EMBL/GenBank/DDBJ databases">
        <title>Novel Streptomyces species of biotechnological and ecological value are a feature of Machair soil.</title>
        <authorList>
            <person name="Prole J.R."/>
            <person name="Goodfellow M."/>
            <person name="Allenby N."/>
            <person name="Ward A.C."/>
        </authorList>
    </citation>
    <scope>NUCLEOTIDE SEQUENCE</scope>
    <source>
        <strain evidence="1">MS2.AVA.5</strain>
    </source>
</reference>
<evidence type="ECO:0000313" key="2">
    <source>
        <dbReference type="Proteomes" id="UP001377168"/>
    </source>
</evidence>
<gene>
    <name evidence="1" type="ORF">WKI67_21295</name>
</gene>
<dbReference type="Proteomes" id="UP001377168">
    <property type="component" value="Unassembled WGS sequence"/>
</dbReference>
<protein>
    <submittedName>
        <fullName evidence="1">Uncharacterized protein</fullName>
    </submittedName>
</protein>
<dbReference type="EMBL" id="JBBKAJ010000022">
    <property type="protein sequence ID" value="MEJ8635912.1"/>
    <property type="molecule type" value="Genomic_DNA"/>
</dbReference>
<keyword evidence="2" id="KW-1185">Reference proteome</keyword>
<name>A0ACC6PWZ9_9ACTN</name>
<proteinExistence type="predicted"/>
<evidence type="ECO:0000313" key="1">
    <source>
        <dbReference type="EMBL" id="MEJ8635912.1"/>
    </source>
</evidence>
<organism evidence="1 2">
    <name type="scientific">Streptomyces achmelvichensis</name>
    <dbReference type="NCBI Taxonomy" id="3134111"/>
    <lineage>
        <taxon>Bacteria</taxon>
        <taxon>Bacillati</taxon>
        <taxon>Actinomycetota</taxon>
        <taxon>Actinomycetes</taxon>
        <taxon>Kitasatosporales</taxon>
        <taxon>Streptomycetaceae</taxon>
        <taxon>Streptomyces</taxon>
    </lineage>
</organism>
<comment type="caution">
    <text evidence="1">The sequence shown here is derived from an EMBL/GenBank/DDBJ whole genome shotgun (WGS) entry which is preliminary data.</text>
</comment>